<dbReference type="Proteomes" id="UP000037939">
    <property type="component" value="Unassembled WGS sequence"/>
</dbReference>
<dbReference type="RefSeq" id="WP_053938537.1">
    <property type="nucleotide sequence ID" value="NZ_LAQT01000010.1"/>
</dbReference>
<gene>
    <name evidence="1" type="ORF">WG78_14615</name>
</gene>
<sequence length="107" mass="11979">MAKDKSLTIEPQRLTITDAQHTDLERPTTNAERVRRYKRAKAARAASDPSYTPAMIQMNVWVRPASRQKLRAIARQRGISVGKLIDALADSLYKELASAEIEAEDGK</sequence>
<protein>
    <submittedName>
        <fullName evidence="1">Uncharacterized protein</fullName>
    </submittedName>
</protein>
<accession>A0A0N0GNB9</accession>
<evidence type="ECO:0000313" key="2">
    <source>
        <dbReference type="Proteomes" id="UP000037939"/>
    </source>
</evidence>
<reference evidence="1 2" key="1">
    <citation type="submission" date="2015-07" db="EMBL/GenBank/DDBJ databases">
        <title>Draft genome sequence of the Amantichitinum ursilacus IGB-41, a new chitin-degrading bacterium.</title>
        <authorList>
            <person name="Kirstahler P."/>
            <person name="Guenther M."/>
            <person name="Grumaz C."/>
            <person name="Rupp S."/>
            <person name="Zibek S."/>
            <person name="Sohn K."/>
        </authorList>
    </citation>
    <scope>NUCLEOTIDE SEQUENCE [LARGE SCALE GENOMIC DNA]</scope>
    <source>
        <strain evidence="1 2">IGB-41</strain>
    </source>
</reference>
<dbReference type="EMBL" id="LAQT01000010">
    <property type="protein sequence ID" value="KPC52300.1"/>
    <property type="molecule type" value="Genomic_DNA"/>
</dbReference>
<dbReference type="AlphaFoldDB" id="A0A0N0GNB9"/>
<proteinExistence type="predicted"/>
<name>A0A0N0GNB9_9NEIS</name>
<keyword evidence="2" id="KW-1185">Reference proteome</keyword>
<comment type="caution">
    <text evidence="1">The sequence shown here is derived from an EMBL/GenBank/DDBJ whole genome shotgun (WGS) entry which is preliminary data.</text>
</comment>
<organism evidence="1 2">
    <name type="scientific">Amantichitinum ursilacus</name>
    <dbReference type="NCBI Taxonomy" id="857265"/>
    <lineage>
        <taxon>Bacteria</taxon>
        <taxon>Pseudomonadati</taxon>
        <taxon>Pseudomonadota</taxon>
        <taxon>Betaproteobacteria</taxon>
        <taxon>Neisseriales</taxon>
        <taxon>Chitinibacteraceae</taxon>
        <taxon>Amantichitinum</taxon>
    </lineage>
</organism>
<evidence type="ECO:0000313" key="1">
    <source>
        <dbReference type="EMBL" id="KPC52300.1"/>
    </source>
</evidence>